<evidence type="ECO:0000313" key="3">
    <source>
        <dbReference type="Proteomes" id="UP000016932"/>
    </source>
</evidence>
<feature type="region of interest" description="Disordered" evidence="1">
    <location>
        <begin position="1"/>
        <end position="30"/>
    </location>
</feature>
<feature type="non-terminal residue" evidence="2">
    <location>
        <position position="142"/>
    </location>
</feature>
<dbReference type="RefSeq" id="XP_007926579.1">
    <property type="nucleotide sequence ID" value="XM_007928388.1"/>
</dbReference>
<dbReference type="GeneID" id="19330489"/>
<evidence type="ECO:0008006" key="4">
    <source>
        <dbReference type="Google" id="ProtNLM"/>
    </source>
</evidence>
<name>M3B1M5_PSEFD</name>
<dbReference type="KEGG" id="pfj:MYCFIDRAFT_122733"/>
<keyword evidence="3" id="KW-1185">Reference proteome</keyword>
<dbReference type="Proteomes" id="UP000016932">
    <property type="component" value="Unassembled WGS sequence"/>
</dbReference>
<evidence type="ECO:0000256" key="1">
    <source>
        <dbReference type="SAM" id="MobiDB-lite"/>
    </source>
</evidence>
<reference evidence="2 3" key="1">
    <citation type="journal article" date="2012" name="PLoS Pathog.">
        <title>Diverse lifestyles and strategies of plant pathogenesis encoded in the genomes of eighteen Dothideomycetes fungi.</title>
        <authorList>
            <person name="Ohm R.A."/>
            <person name="Feau N."/>
            <person name="Henrissat B."/>
            <person name="Schoch C.L."/>
            <person name="Horwitz B.A."/>
            <person name="Barry K.W."/>
            <person name="Condon B.J."/>
            <person name="Copeland A.C."/>
            <person name="Dhillon B."/>
            <person name="Glaser F."/>
            <person name="Hesse C.N."/>
            <person name="Kosti I."/>
            <person name="LaButti K."/>
            <person name="Lindquist E.A."/>
            <person name="Lucas S."/>
            <person name="Salamov A.A."/>
            <person name="Bradshaw R.E."/>
            <person name="Ciuffetti L."/>
            <person name="Hamelin R.C."/>
            <person name="Kema G.H.J."/>
            <person name="Lawrence C."/>
            <person name="Scott J.A."/>
            <person name="Spatafora J.W."/>
            <person name="Turgeon B.G."/>
            <person name="de Wit P.J.G.M."/>
            <person name="Zhong S."/>
            <person name="Goodwin S.B."/>
            <person name="Grigoriev I.V."/>
        </authorList>
    </citation>
    <scope>NUCLEOTIDE SEQUENCE [LARGE SCALE GENOMIC DNA]</scope>
    <source>
        <strain evidence="2 3">CIRAD86</strain>
    </source>
</reference>
<dbReference type="EMBL" id="KB446558">
    <property type="protein sequence ID" value="EME83312.1"/>
    <property type="molecule type" value="Genomic_DNA"/>
</dbReference>
<evidence type="ECO:0000313" key="2">
    <source>
        <dbReference type="EMBL" id="EME83312.1"/>
    </source>
</evidence>
<dbReference type="HOGENOM" id="CLU_106375_1_0_1"/>
<protein>
    <recommendedName>
        <fullName evidence="4">Myb-like domain-containing protein</fullName>
    </recommendedName>
</protein>
<gene>
    <name evidence="2" type="ORF">MYCFIDRAFT_122733</name>
</gene>
<organism evidence="2 3">
    <name type="scientific">Pseudocercospora fijiensis (strain CIRAD86)</name>
    <name type="common">Black leaf streak disease fungus</name>
    <name type="synonym">Mycosphaerella fijiensis</name>
    <dbReference type="NCBI Taxonomy" id="383855"/>
    <lineage>
        <taxon>Eukaryota</taxon>
        <taxon>Fungi</taxon>
        <taxon>Dikarya</taxon>
        <taxon>Ascomycota</taxon>
        <taxon>Pezizomycotina</taxon>
        <taxon>Dothideomycetes</taxon>
        <taxon>Dothideomycetidae</taxon>
        <taxon>Mycosphaerellales</taxon>
        <taxon>Mycosphaerellaceae</taxon>
        <taxon>Pseudocercospora</taxon>
    </lineage>
</organism>
<dbReference type="VEuPathDB" id="FungiDB:MYCFIDRAFT_122733"/>
<dbReference type="OrthoDB" id="5421421at2759"/>
<feature type="non-terminal residue" evidence="2">
    <location>
        <position position="1"/>
    </location>
</feature>
<sequence length="142" mass="17008">KRKRDEEEQQATPGSAGKRRKRTSSVASADLSEDDRFLVQLKEDENLPWKDIATRFQTEKGKNFQVAALQMRYKRLREKFRVWEDQDVQALKLAHEYWEKYKWEIIKRPLTACLQMLDFGIQERWPARHAARKWQELEATAT</sequence>
<dbReference type="eggNOG" id="ENOG502S91F">
    <property type="taxonomic scope" value="Eukaryota"/>
</dbReference>
<proteinExistence type="predicted"/>
<accession>M3B1M5</accession>
<dbReference type="AlphaFoldDB" id="M3B1M5"/>